<feature type="region of interest" description="Disordered" evidence="2">
    <location>
        <begin position="435"/>
        <end position="460"/>
    </location>
</feature>
<evidence type="ECO:0000259" key="3">
    <source>
        <dbReference type="PROSITE" id="PS50158"/>
    </source>
</evidence>
<sequence>MKGLYFRRYDDRRVRYYDVNLGLEALFFDGRDVTGFVEKWESYAYGKSFFDKEWIDHFIQHSDPELDPAIRAIYPADGRWRTFKSSLLRTFACDDLILTVEGLRRVMRGKRKSLVAFTRRFKRLSQALVDRGMLSEVDRYVMFMLHLPEEKRKEVLEKAPRDSANFERVAEVVFMGGGVDVREYMKETLDMALCNMRNTQNDGPRGNDRPPPGPPVPRWGERQTGWRNEPGNPGGWKYDRYRGPDWGNSHWKDARDGRWGDTPQVRATGARPEVRAPPPPAPPPPAPPTPIATATQGGPRPNYPLARSGCVYCNEESHIKRDCPHLTEALRLGVVKLNENKWVVWDDKERVPFYPSMKINVDKRITLREARLGKQPESGTTASTSRVQMMEPTGGISTREPQVSSIKFVEAEPDVPGPLPGEVKVQEEGTCLRVRTQVGAGSSKGKERMGEGRARMRIIP</sequence>
<dbReference type="Gramene" id="GBG75934">
    <property type="protein sequence ID" value="GBG75934"/>
    <property type="gene ID" value="CBR_g21176"/>
</dbReference>
<accession>A0A388L0T5</accession>
<feature type="region of interest" description="Disordered" evidence="2">
    <location>
        <begin position="196"/>
        <end position="302"/>
    </location>
</feature>
<organism evidence="4 5">
    <name type="scientific">Chara braunii</name>
    <name type="common">Braun's stonewort</name>
    <dbReference type="NCBI Taxonomy" id="69332"/>
    <lineage>
        <taxon>Eukaryota</taxon>
        <taxon>Viridiplantae</taxon>
        <taxon>Streptophyta</taxon>
        <taxon>Charophyceae</taxon>
        <taxon>Charales</taxon>
        <taxon>Characeae</taxon>
        <taxon>Chara</taxon>
    </lineage>
</organism>
<dbReference type="EMBL" id="BFEA01000234">
    <property type="protein sequence ID" value="GBG75934.1"/>
    <property type="molecule type" value="Genomic_DNA"/>
</dbReference>
<evidence type="ECO:0000256" key="1">
    <source>
        <dbReference type="PROSITE-ProRule" id="PRU00047"/>
    </source>
</evidence>
<dbReference type="GO" id="GO:0008270">
    <property type="term" value="F:zinc ion binding"/>
    <property type="evidence" value="ECO:0007669"/>
    <property type="project" value="UniProtKB-KW"/>
</dbReference>
<name>A0A388L0T5_CHABU</name>
<comment type="caution">
    <text evidence="4">The sequence shown here is derived from an EMBL/GenBank/DDBJ whole genome shotgun (WGS) entry which is preliminary data.</text>
</comment>
<dbReference type="InterPro" id="IPR036875">
    <property type="entry name" value="Znf_CCHC_sf"/>
</dbReference>
<dbReference type="SUPFAM" id="SSF57756">
    <property type="entry name" value="Retrovirus zinc finger-like domains"/>
    <property type="match status" value="1"/>
</dbReference>
<evidence type="ECO:0000313" key="4">
    <source>
        <dbReference type="EMBL" id="GBG75934.1"/>
    </source>
</evidence>
<reference evidence="4 5" key="1">
    <citation type="journal article" date="2018" name="Cell">
        <title>The Chara Genome: Secondary Complexity and Implications for Plant Terrestrialization.</title>
        <authorList>
            <person name="Nishiyama T."/>
            <person name="Sakayama H."/>
            <person name="Vries J.D."/>
            <person name="Buschmann H."/>
            <person name="Saint-Marcoux D."/>
            <person name="Ullrich K.K."/>
            <person name="Haas F.B."/>
            <person name="Vanderstraeten L."/>
            <person name="Becker D."/>
            <person name="Lang D."/>
            <person name="Vosolsobe S."/>
            <person name="Rombauts S."/>
            <person name="Wilhelmsson P.K.I."/>
            <person name="Janitza P."/>
            <person name="Kern R."/>
            <person name="Heyl A."/>
            <person name="Rumpler F."/>
            <person name="Villalobos L.I.A.C."/>
            <person name="Clay J.M."/>
            <person name="Skokan R."/>
            <person name="Toyoda A."/>
            <person name="Suzuki Y."/>
            <person name="Kagoshima H."/>
            <person name="Schijlen E."/>
            <person name="Tajeshwar N."/>
            <person name="Catarino B."/>
            <person name="Hetherington A.J."/>
            <person name="Saltykova A."/>
            <person name="Bonnot C."/>
            <person name="Breuninger H."/>
            <person name="Symeonidi A."/>
            <person name="Radhakrishnan G.V."/>
            <person name="Van Nieuwerburgh F."/>
            <person name="Deforce D."/>
            <person name="Chang C."/>
            <person name="Karol K.G."/>
            <person name="Hedrich R."/>
            <person name="Ulvskov P."/>
            <person name="Glockner G."/>
            <person name="Delwiche C.F."/>
            <person name="Petrasek J."/>
            <person name="Van de Peer Y."/>
            <person name="Friml J."/>
            <person name="Beilby M."/>
            <person name="Dolan L."/>
            <person name="Kohara Y."/>
            <person name="Sugano S."/>
            <person name="Fujiyama A."/>
            <person name="Delaux P.-M."/>
            <person name="Quint M."/>
            <person name="TheiBen G."/>
            <person name="Hagemann M."/>
            <person name="Harholt J."/>
            <person name="Dunand C."/>
            <person name="Zachgo S."/>
            <person name="Langdale J."/>
            <person name="Maumus F."/>
            <person name="Straeten D.V.D."/>
            <person name="Gould S.B."/>
            <person name="Rensing S.A."/>
        </authorList>
    </citation>
    <scope>NUCLEOTIDE SEQUENCE [LARGE SCALE GENOMIC DNA]</scope>
    <source>
        <strain evidence="4 5">S276</strain>
    </source>
</reference>
<keyword evidence="1" id="KW-0479">Metal-binding</keyword>
<dbReference type="PROSITE" id="PS50158">
    <property type="entry name" value="ZF_CCHC"/>
    <property type="match status" value="1"/>
</dbReference>
<dbReference type="InterPro" id="IPR001878">
    <property type="entry name" value="Znf_CCHC"/>
</dbReference>
<dbReference type="AlphaFoldDB" id="A0A388L0T5"/>
<dbReference type="Proteomes" id="UP000265515">
    <property type="component" value="Unassembled WGS sequence"/>
</dbReference>
<keyword evidence="5" id="KW-1185">Reference proteome</keyword>
<keyword evidence="1" id="KW-0862">Zinc</keyword>
<protein>
    <recommendedName>
        <fullName evidence="3">CCHC-type domain-containing protein</fullName>
    </recommendedName>
</protein>
<evidence type="ECO:0000313" key="5">
    <source>
        <dbReference type="Proteomes" id="UP000265515"/>
    </source>
</evidence>
<feature type="compositionally biased region" description="Basic and acidic residues" evidence="2">
    <location>
        <begin position="250"/>
        <end position="259"/>
    </location>
</feature>
<dbReference type="GO" id="GO:0003676">
    <property type="term" value="F:nucleic acid binding"/>
    <property type="evidence" value="ECO:0007669"/>
    <property type="project" value="InterPro"/>
</dbReference>
<feature type="domain" description="CCHC-type" evidence="3">
    <location>
        <begin position="310"/>
        <end position="324"/>
    </location>
</feature>
<keyword evidence="1" id="KW-0863">Zinc-finger</keyword>
<dbReference type="Gene3D" id="4.10.60.10">
    <property type="entry name" value="Zinc finger, CCHC-type"/>
    <property type="match status" value="1"/>
</dbReference>
<evidence type="ECO:0000256" key="2">
    <source>
        <dbReference type="SAM" id="MobiDB-lite"/>
    </source>
</evidence>
<proteinExistence type="predicted"/>
<feature type="compositionally biased region" description="Pro residues" evidence="2">
    <location>
        <begin position="275"/>
        <end position="290"/>
    </location>
</feature>
<feature type="compositionally biased region" description="Basic and acidic residues" evidence="2">
    <location>
        <begin position="444"/>
        <end position="454"/>
    </location>
</feature>
<gene>
    <name evidence="4" type="ORF">CBR_g21176</name>
</gene>